<name>A0A7J6RVA7_PEROL</name>
<accession>A0A7J6RVA7</accession>
<comment type="caution">
    <text evidence="1">The sequence shown here is derived from an EMBL/GenBank/DDBJ whole genome shotgun (WGS) entry which is preliminary data.</text>
</comment>
<dbReference type="EMBL" id="JABANM010019309">
    <property type="protein sequence ID" value="KAF4724704.1"/>
    <property type="molecule type" value="Genomic_DNA"/>
</dbReference>
<protein>
    <submittedName>
        <fullName evidence="1">Uncharacterized protein</fullName>
    </submittedName>
</protein>
<evidence type="ECO:0000313" key="2">
    <source>
        <dbReference type="Proteomes" id="UP000574390"/>
    </source>
</evidence>
<dbReference type="Proteomes" id="UP000574390">
    <property type="component" value="Unassembled WGS sequence"/>
</dbReference>
<reference evidence="1 2" key="1">
    <citation type="submission" date="2020-04" db="EMBL/GenBank/DDBJ databases">
        <title>Perkinsus olseni comparative genomics.</title>
        <authorList>
            <person name="Bogema D.R."/>
        </authorList>
    </citation>
    <scope>NUCLEOTIDE SEQUENCE [LARGE SCALE GENOMIC DNA]</scope>
    <source>
        <strain evidence="1">ATCC PRA-205</strain>
    </source>
</reference>
<feature type="non-terminal residue" evidence="1">
    <location>
        <position position="1"/>
    </location>
</feature>
<organism evidence="1 2">
    <name type="scientific">Perkinsus olseni</name>
    <name type="common">Perkinsus atlanticus</name>
    <dbReference type="NCBI Taxonomy" id="32597"/>
    <lineage>
        <taxon>Eukaryota</taxon>
        <taxon>Sar</taxon>
        <taxon>Alveolata</taxon>
        <taxon>Perkinsozoa</taxon>
        <taxon>Perkinsea</taxon>
        <taxon>Perkinsida</taxon>
        <taxon>Perkinsidae</taxon>
        <taxon>Perkinsus</taxon>
    </lineage>
</organism>
<proteinExistence type="predicted"/>
<evidence type="ECO:0000313" key="1">
    <source>
        <dbReference type="EMBL" id="KAF4724704.1"/>
    </source>
</evidence>
<dbReference type="AlphaFoldDB" id="A0A7J6RVA7"/>
<sequence>TSVKEGSTGLYGISSSQPVGSVWENLMLPSRGGWSAHRLSSIEWKFLRKRLKWQ</sequence>
<gene>
    <name evidence="1" type="ORF">FOZ62_002516</name>
</gene>
<feature type="non-terminal residue" evidence="1">
    <location>
        <position position="54"/>
    </location>
</feature>